<dbReference type="InterPro" id="IPR029058">
    <property type="entry name" value="AB_hydrolase_fold"/>
</dbReference>
<sequence length="281" mass="30403">MAETGGARYRGGCGDPLLLIHGAFYAWRAWEALLPDLERSFAVLAPTLLGHLEGDRLPVGVATGIETLADGLERELDLAGWDTAHIAGSSLGGLLALELAQRGRARSVVALAPGGDRPGTRYGERRIAVIFTLTHALARRLLPHADRLCARARGRRLLLSWVCAHPERLSGAQAALAVRAMAQCPTYIGLKRAIPPPSARELDQVRCPVLLAWSTKDRVLPFKRYGRTYREALPFAELRMLHDVGHVPMMDDPAGIATLIRDFVTRSATPGALAGAEHKAP</sequence>
<keyword evidence="1" id="KW-0378">Hydrolase</keyword>
<reference evidence="3" key="1">
    <citation type="submission" date="2020-02" db="EMBL/GenBank/DDBJ databases">
        <authorList>
            <person name="Meier V. D."/>
        </authorList>
    </citation>
    <scope>NUCLEOTIDE SEQUENCE</scope>
    <source>
        <strain evidence="3">AVDCRST_MAG53</strain>
    </source>
</reference>
<dbReference type="EMBL" id="CADCVR010000064">
    <property type="protein sequence ID" value="CAA9500901.1"/>
    <property type="molecule type" value="Genomic_DNA"/>
</dbReference>
<dbReference type="GO" id="GO:0016020">
    <property type="term" value="C:membrane"/>
    <property type="evidence" value="ECO:0007669"/>
    <property type="project" value="TreeGrafter"/>
</dbReference>
<dbReference type="PANTHER" id="PTHR43798">
    <property type="entry name" value="MONOACYLGLYCEROL LIPASE"/>
    <property type="match status" value="1"/>
</dbReference>
<name>A0A6J4SPJ0_9ACTN</name>
<dbReference type="SUPFAM" id="SSF53474">
    <property type="entry name" value="alpha/beta-Hydrolases"/>
    <property type="match status" value="1"/>
</dbReference>
<dbReference type="Gene3D" id="3.40.50.1820">
    <property type="entry name" value="alpha/beta hydrolase"/>
    <property type="match status" value="1"/>
</dbReference>
<evidence type="ECO:0000259" key="2">
    <source>
        <dbReference type="Pfam" id="PF12697"/>
    </source>
</evidence>
<feature type="domain" description="AB hydrolase-1" evidence="2">
    <location>
        <begin position="17"/>
        <end position="257"/>
    </location>
</feature>
<gene>
    <name evidence="3" type="ORF">AVDCRST_MAG53-1955</name>
</gene>
<dbReference type="PANTHER" id="PTHR43798:SF31">
    <property type="entry name" value="AB HYDROLASE SUPERFAMILY PROTEIN YCLE"/>
    <property type="match status" value="1"/>
</dbReference>
<dbReference type="InterPro" id="IPR050266">
    <property type="entry name" value="AB_hydrolase_sf"/>
</dbReference>
<dbReference type="PRINTS" id="PR00111">
    <property type="entry name" value="ABHYDROLASE"/>
</dbReference>
<proteinExistence type="predicted"/>
<organism evidence="3">
    <name type="scientific">uncultured Solirubrobacteraceae bacterium</name>
    <dbReference type="NCBI Taxonomy" id="1162706"/>
    <lineage>
        <taxon>Bacteria</taxon>
        <taxon>Bacillati</taxon>
        <taxon>Actinomycetota</taxon>
        <taxon>Thermoleophilia</taxon>
        <taxon>Solirubrobacterales</taxon>
        <taxon>Solirubrobacteraceae</taxon>
        <taxon>environmental samples</taxon>
    </lineage>
</organism>
<dbReference type="GO" id="GO:0016787">
    <property type="term" value="F:hydrolase activity"/>
    <property type="evidence" value="ECO:0007669"/>
    <property type="project" value="UniProtKB-KW"/>
</dbReference>
<protein>
    <recommendedName>
        <fullName evidence="2">AB hydrolase-1 domain-containing protein</fullName>
    </recommendedName>
</protein>
<dbReference type="AlphaFoldDB" id="A0A6J4SPJ0"/>
<evidence type="ECO:0000313" key="3">
    <source>
        <dbReference type="EMBL" id="CAA9500901.1"/>
    </source>
</evidence>
<dbReference type="InterPro" id="IPR000073">
    <property type="entry name" value="AB_hydrolase_1"/>
</dbReference>
<dbReference type="Pfam" id="PF12697">
    <property type="entry name" value="Abhydrolase_6"/>
    <property type="match status" value="1"/>
</dbReference>
<evidence type="ECO:0000256" key="1">
    <source>
        <dbReference type="ARBA" id="ARBA00022801"/>
    </source>
</evidence>
<accession>A0A6J4SPJ0</accession>